<evidence type="ECO:0008006" key="5">
    <source>
        <dbReference type="Google" id="ProtNLM"/>
    </source>
</evidence>
<keyword evidence="2" id="KW-0732">Signal</keyword>
<organism evidence="3 4">
    <name type="scientific">Stenotrophomonas cyclobalanopsidis</name>
    <dbReference type="NCBI Taxonomy" id="2771362"/>
    <lineage>
        <taxon>Bacteria</taxon>
        <taxon>Pseudomonadati</taxon>
        <taxon>Pseudomonadota</taxon>
        <taxon>Gammaproteobacteria</taxon>
        <taxon>Lysobacterales</taxon>
        <taxon>Lysobacteraceae</taxon>
        <taxon>Stenotrophomonas</taxon>
    </lineage>
</organism>
<feature type="region of interest" description="Disordered" evidence="1">
    <location>
        <begin position="21"/>
        <end position="57"/>
    </location>
</feature>
<reference evidence="3 4" key="1">
    <citation type="journal article" date="2020" name="Antonie Van Leeuwenhoek">
        <title>Stenotrophomonas cyclobalanopsidis sp. nov., isolated from the leaf spot disease of Cyclobalanopsis patelliformis.</title>
        <authorList>
            <person name="Bian D.R."/>
            <person name="Xue H."/>
            <person name="Piao C.G."/>
            <person name="Li Y."/>
        </authorList>
    </citation>
    <scope>NUCLEOTIDE SEQUENCE [LARGE SCALE GENOMIC DNA]</scope>
    <source>
        <strain evidence="3 4">TPQG1-4</strain>
    </source>
</reference>
<sequence>MNLLRLMPAVLLCLPLIACGGTSSSSSSSDASATDTSPGKAVADATGEIGKSVKEATDKAREEIAKGNIKISSDKQPRAEITPDGRFLIAGKEVETTPAQRRQLLDYRGHIAGIAQDGMEIGVAGAKLGANAASEAIKGVFSGDTDGIEKRINAEAEKLEAQAKQLCNRLPAMLASQQALARDLPAFQPYANMDQSDIDDCDTNKVVNR</sequence>
<feature type="chain" id="PRO_5047126041" description="YggN family protein" evidence="2">
    <location>
        <begin position="21"/>
        <end position="209"/>
    </location>
</feature>
<dbReference type="Proteomes" id="UP000326367">
    <property type="component" value="Unassembled WGS sequence"/>
</dbReference>
<comment type="caution">
    <text evidence="3">The sequence shown here is derived from an EMBL/GenBank/DDBJ whole genome shotgun (WGS) entry which is preliminary data.</text>
</comment>
<feature type="signal peptide" evidence="2">
    <location>
        <begin position="1"/>
        <end position="20"/>
    </location>
</feature>
<evidence type="ECO:0000256" key="1">
    <source>
        <dbReference type="SAM" id="MobiDB-lite"/>
    </source>
</evidence>
<name>A0ABQ6SZM9_9GAMM</name>
<accession>A0ABQ6SZM9</accession>
<dbReference type="EMBL" id="VYKI01000015">
    <property type="protein sequence ID" value="KAA8996828.1"/>
    <property type="molecule type" value="Genomic_DNA"/>
</dbReference>
<evidence type="ECO:0000313" key="4">
    <source>
        <dbReference type="Proteomes" id="UP000326367"/>
    </source>
</evidence>
<keyword evidence="4" id="KW-1185">Reference proteome</keyword>
<proteinExistence type="predicted"/>
<dbReference type="RefSeq" id="WP_150455074.1">
    <property type="nucleotide sequence ID" value="NZ_VYKI01000015.1"/>
</dbReference>
<evidence type="ECO:0000313" key="3">
    <source>
        <dbReference type="EMBL" id="KAA8996828.1"/>
    </source>
</evidence>
<protein>
    <recommendedName>
        <fullName evidence="5">YggN family protein</fullName>
    </recommendedName>
</protein>
<feature type="compositionally biased region" description="Low complexity" evidence="1">
    <location>
        <begin position="22"/>
        <end position="37"/>
    </location>
</feature>
<evidence type="ECO:0000256" key="2">
    <source>
        <dbReference type="SAM" id="SignalP"/>
    </source>
</evidence>
<gene>
    <name evidence="3" type="ORF">FJU31_12730</name>
</gene>